<dbReference type="GO" id="GO:0008270">
    <property type="term" value="F:zinc ion binding"/>
    <property type="evidence" value="ECO:0007669"/>
    <property type="project" value="InterPro"/>
</dbReference>
<dbReference type="InterPro" id="IPR013154">
    <property type="entry name" value="ADH-like_N"/>
</dbReference>
<dbReference type="AlphaFoldDB" id="X0SBG3"/>
<evidence type="ECO:0000256" key="3">
    <source>
        <dbReference type="ARBA" id="ARBA00023002"/>
    </source>
</evidence>
<gene>
    <name evidence="5" type="ORF">S01H1_02900</name>
</gene>
<dbReference type="EMBL" id="BARS01001486">
    <property type="protein sequence ID" value="GAF72476.1"/>
    <property type="molecule type" value="Genomic_DNA"/>
</dbReference>
<evidence type="ECO:0000313" key="5">
    <source>
        <dbReference type="EMBL" id="GAF72476.1"/>
    </source>
</evidence>
<sequence length="210" mass="22605">MAEDMLAVMKTERAAGATVTRAPIPKIGNPHEVLIKIKACSICGTDAHIYFWDEWSQGRIKPPMIFGHECCGDVLEVGSLVTRVKVGDYVSPETHIPCGYCPQCLTGNQHICHNLVILGVDTNGVFAEYVVVPESVCWKNDPELPPEIACIQEPFGNAMYTVSESNVGGKQVCIIGDGPIAAFAVGIARAFGAAPIISVGKHDMRIDILK</sequence>
<evidence type="ECO:0000259" key="4">
    <source>
        <dbReference type="Pfam" id="PF08240"/>
    </source>
</evidence>
<dbReference type="SUPFAM" id="SSF50129">
    <property type="entry name" value="GroES-like"/>
    <property type="match status" value="1"/>
</dbReference>
<accession>X0SBG3</accession>
<dbReference type="Gene3D" id="3.90.180.10">
    <property type="entry name" value="Medium-chain alcohol dehydrogenases, catalytic domain"/>
    <property type="match status" value="1"/>
</dbReference>
<keyword evidence="1" id="KW-0479">Metal-binding</keyword>
<dbReference type="InterPro" id="IPR011032">
    <property type="entry name" value="GroES-like_sf"/>
</dbReference>
<evidence type="ECO:0000256" key="1">
    <source>
        <dbReference type="ARBA" id="ARBA00022723"/>
    </source>
</evidence>
<organism evidence="5">
    <name type="scientific">marine sediment metagenome</name>
    <dbReference type="NCBI Taxonomy" id="412755"/>
    <lineage>
        <taxon>unclassified sequences</taxon>
        <taxon>metagenomes</taxon>
        <taxon>ecological metagenomes</taxon>
    </lineage>
</organism>
<proteinExistence type="predicted"/>
<protein>
    <recommendedName>
        <fullName evidence="4">Alcohol dehydrogenase-like N-terminal domain-containing protein</fullName>
    </recommendedName>
</protein>
<comment type="caution">
    <text evidence="5">The sequence shown here is derived from an EMBL/GenBank/DDBJ whole genome shotgun (WGS) entry which is preliminary data.</text>
</comment>
<dbReference type="InterPro" id="IPR002328">
    <property type="entry name" value="ADH_Zn_CS"/>
</dbReference>
<reference evidence="5" key="1">
    <citation type="journal article" date="2014" name="Front. Microbiol.">
        <title>High frequency of phylogenetically diverse reductive dehalogenase-homologous genes in deep subseafloor sedimentary metagenomes.</title>
        <authorList>
            <person name="Kawai M."/>
            <person name="Futagami T."/>
            <person name="Toyoda A."/>
            <person name="Takaki Y."/>
            <person name="Nishi S."/>
            <person name="Hori S."/>
            <person name="Arai W."/>
            <person name="Tsubouchi T."/>
            <person name="Morono Y."/>
            <person name="Uchiyama I."/>
            <person name="Ito T."/>
            <person name="Fujiyama A."/>
            <person name="Inagaki F."/>
            <person name="Takami H."/>
        </authorList>
    </citation>
    <scope>NUCLEOTIDE SEQUENCE</scope>
    <source>
        <strain evidence="5">Expedition CK06-06</strain>
    </source>
</reference>
<dbReference type="InterPro" id="IPR050129">
    <property type="entry name" value="Zn_alcohol_dh"/>
</dbReference>
<keyword evidence="2" id="KW-0862">Zinc</keyword>
<evidence type="ECO:0000256" key="2">
    <source>
        <dbReference type="ARBA" id="ARBA00022833"/>
    </source>
</evidence>
<dbReference type="PANTHER" id="PTHR43401">
    <property type="entry name" value="L-THREONINE 3-DEHYDROGENASE"/>
    <property type="match status" value="1"/>
</dbReference>
<keyword evidence="3" id="KW-0560">Oxidoreductase</keyword>
<name>X0SBG3_9ZZZZ</name>
<dbReference type="Pfam" id="PF08240">
    <property type="entry name" value="ADH_N"/>
    <property type="match status" value="1"/>
</dbReference>
<feature type="non-terminal residue" evidence="5">
    <location>
        <position position="210"/>
    </location>
</feature>
<dbReference type="GO" id="GO:0016491">
    <property type="term" value="F:oxidoreductase activity"/>
    <property type="evidence" value="ECO:0007669"/>
    <property type="project" value="UniProtKB-KW"/>
</dbReference>
<dbReference type="PANTHER" id="PTHR43401:SF2">
    <property type="entry name" value="L-THREONINE 3-DEHYDROGENASE"/>
    <property type="match status" value="1"/>
</dbReference>
<feature type="domain" description="Alcohol dehydrogenase-like N-terminal" evidence="4">
    <location>
        <begin position="30"/>
        <end position="139"/>
    </location>
</feature>
<dbReference type="PROSITE" id="PS00059">
    <property type="entry name" value="ADH_ZINC"/>
    <property type="match status" value="1"/>
</dbReference>